<evidence type="ECO:0000259" key="12">
    <source>
        <dbReference type="Pfam" id="PF00925"/>
    </source>
</evidence>
<evidence type="ECO:0000256" key="11">
    <source>
        <dbReference type="HAMAP-Rule" id="MF_00179"/>
    </source>
</evidence>
<keyword evidence="5 11" id="KW-0547">Nucleotide-binding</keyword>
<proteinExistence type="inferred from homology"/>
<dbReference type="InterPro" id="IPR032677">
    <property type="entry name" value="GTP_cyclohydro_II"/>
</dbReference>
<feature type="binding site" evidence="11">
    <location>
        <position position="347"/>
    </location>
    <ligand>
        <name>GTP</name>
        <dbReference type="ChEBI" id="CHEBI:37565"/>
    </ligand>
</feature>
<keyword evidence="6 11" id="KW-0378">Hydrolase</keyword>
<dbReference type="GO" id="GO:0008686">
    <property type="term" value="F:3,4-dihydroxy-2-butanone-4-phosphate synthase activity"/>
    <property type="evidence" value="ECO:0007669"/>
    <property type="project" value="TreeGrafter"/>
</dbReference>
<dbReference type="FunFam" id="3.40.50.10990:FF:000001">
    <property type="entry name" value="Riboflavin biosynthesis protein RibBA"/>
    <property type="match status" value="1"/>
</dbReference>
<gene>
    <name evidence="11 13" type="primary">ribA</name>
    <name evidence="13" type="ORF">KL86APRO_12508</name>
</gene>
<comment type="function">
    <text evidence="9 11">Catalyzes the conversion of GTP to 2,5-diamino-6-ribosylamino-4(3H)-pyrimidinone 5'-phosphate (DARP), formate and pyrophosphate.</text>
</comment>
<accession>A0A212KBQ6</accession>
<feature type="binding site" evidence="11">
    <location>
        <position position="268"/>
    </location>
    <ligand>
        <name>GTP</name>
        <dbReference type="ChEBI" id="CHEBI:37565"/>
    </ligand>
</feature>
<sequence>MAMMSRSAFPVFPGLFSPADGGSGWSPEPGALRAVNRVVDEVRRGAVAGLKDAAHNKAVGVLAIEAAGGDPLAAFAASLGGRPRLALTGRRAAVLGLWHTEEGDEPPKVVVVEGDIAAIAQLCLRAADPLVMRAPLPHGIAVRAVAPDGLDAAAVHLMKRARLMPAAAVVDVVAASDDARLLWAEAADVLHHEHLLALSLQPVSRAHVPLADAVETQVIAFRPSDGGIEHLALVIGTPDHGKPVLTRLHSECFTGDLLGSLRCDCGDQLRGAIKEIAETGAGILLYMAQEGRGIGLVNKLRAYDLQDAGFDTMEANEQLGFDDDERIYLPAAAMLRQLGFLEVRLLTNNPAKVEALSRHGVTVVERVPHVFPSNSHNRDYLETKRIKGGHLF</sequence>
<dbReference type="UniPathway" id="UPA00275">
    <property type="reaction ID" value="UER00400"/>
</dbReference>
<reference evidence="13" key="1">
    <citation type="submission" date="2016-04" db="EMBL/GenBank/DDBJ databases">
        <authorList>
            <person name="Evans L.H."/>
            <person name="Alamgir A."/>
            <person name="Owens N."/>
            <person name="Weber N.D."/>
            <person name="Virtaneva K."/>
            <person name="Barbian K."/>
            <person name="Babar A."/>
            <person name="Rosenke K."/>
        </authorList>
    </citation>
    <scope>NUCLEOTIDE SEQUENCE</scope>
    <source>
        <strain evidence="13">86</strain>
    </source>
</reference>
<feature type="binding site" evidence="11">
    <location>
        <position position="265"/>
    </location>
    <ligand>
        <name>Zn(2+)</name>
        <dbReference type="ChEBI" id="CHEBI:29105"/>
        <note>catalytic</note>
    </ligand>
</feature>
<feature type="binding site" evidence="11">
    <location>
        <begin position="247"/>
        <end position="251"/>
    </location>
    <ligand>
        <name>GTP</name>
        <dbReference type="ChEBI" id="CHEBI:37565"/>
    </ligand>
</feature>
<keyword evidence="4 11" id="KW-0479">Metal-binding</keyword>
<dbReference type="GO" id="GO:0005829">
    <property type="term" value="C:cytosol"/>
    <property type="evidence" value="ECO:0007669"/>
    <property type="project" value="TreeGrafter"/>
</dbReference>
<keyword evidence="8 11" id="KW-0342">GTP-binding</keyword>
<feature type="binding site" evidence="11">
    <location>
        <begin position="290"/>
        <end position="292"/>
    </location>
    <ligand>
        <name>GTP</name>
        <dbReference type="ChEBI" id="CHEBI:37565"/>
    </ligand>
</feature>
<dbReference type="Gene3D" id="3.40.50.10990">
    <property type="entry name" value="GTP cyclohydrolase II"/>
    <property type="match status" value="1"/>
</dbReference>
<evidence type="ECO:0000256" key="6">
    <source>
        <dbReference type="ARBA" id="ARBA00022801"/>
    </source>
</evidence>
<evidence type="ECO:0000256" key="10">
    <source>
        <dbReference type="ARBA" id="ARBA00049295"/>
    </source>
</evidence>
<dbReference type="InterPro" id="IPR036144">
    <property type="entry name" value="RibA-like_sf"/>
</dbReference>
<evidence type="ECO:0000256" key="2">
    <source>
        <dbReference type="ARBA" id="ARBA00005520"/>
    </source>
</evidence>
<dbReference type="NCBIfam" id="NF001591">
    <property type="entry name" value="PRK00393.1"/>
    <property type="match status" value="1"/>
</dbReference>
<dbReference type="GO" id="GO:0009231">
    <property type="term" value="P:riboflavin biosynthetic process"/>
    <property type="evidence" value="ECO:0007669"/>
    <property type="project" value="UniProtKB-UniRule"/>
</dbReference>
<protein>
    <recommendedName>
        <fullName evidence="11">GTP cyclohydrolase-2</fullName>
        <ecNumber evidence="11">3.5.4.25</ecNumber>
    </recommendedName>
    <alternativeName>
        <fullName evidence="11">GTP cyclohydrolase II</fullName>
    </alternativeName>
</protein>
<comment type="pathway">
    <text evidence="1 11">Cofactor biosynthesis; riboflavin biosynthesis; 5-amino-6-(D-ribitylamino)uracil from GTP: step 1/4.</text>
</comment>
<dbReference type="HAMAP" id="MF_00179">
    <property type="entry name" value="RibA"/>
    <property type="match status" value="1"/>
</dbReference>
<evidence type="ECO:0000256" key="5">
    <source>
        <dbReference type="ARBA" id="ARBA00022741"/>
    </source>
</evidence>
<comment type="cofactor">
    <cofactor evidence="11">
        <name>Zn(2+)</name>
        <dbReference type="ChEBI" id="CHEBI:29105"/>
    </cofactor>
    <text evidence="11">Binds 1 zinc ion per subunit.</text>
</comment>
<feature type="active site" description="Nucleophile" evidence="11">
    <location>
        <position position="326"/>
    </location>
</feature>
<comment type="similarity">
    <text evidence="2">In the N-terminal section; belongs to the DHBP synthase family.</text>
</comment>
<evidence type="ECO:0000256" key="7">
    <source>
        <dbReference type="ARBA" id="ARBA00022833"/>
    </source>
</evidence>
<dbReference type="GO" id="GO:0003935">
    <property type="term" value="F:GTP cyclohydrolase II activity"/>
    <property type="evidence" value="ECO:0007669"/>
    <property type="project" value="UniProtKB-UniRule"/>
</dbReference>
<evidence type="ECO:0000256" key="8">
    <source>
        <dbReference type="ARBA" id="ARBA00023134"/>
    </source>
</evidence>
<keyword evidence="3 11" id="KW-0686">Riboflavin biosynthesis</keyword>
<dbReference type="PANTHER" id="PTHR21327">
    <property type="entry name" value="GTP CYCLOHYDROLASE II-RELATED"/>
    <property type="match status" value="1"/>
</dbReference>
<evidence type="ECO:0000313" key="13">
    <source>
        <dbReference type="EMBL" id="SBW09067.1"/>
    </source>
</evidence>
<dbReference type="GO" id="GO:0008270">
    <property type="term" value="F:zinc ion binding"/>
    <property type="evidence" value="ECO:0007669"/>
    <property type="project" value="UniProtKB-UniRule"/>
</dbReference>
<feature type="binding site" evidence="11">
    <location>
        <position position="312"/>
    </location>
    <ligand>
        <name>GTP</name>
        <dbReference type="ChEBI" id="CHEBI:37565"/>
    </ligand>
</feature>
<dbReference type="NCBIfam" id="TIGR00505">
    <property type="entry name" value="ribA"/>
    <property type="match status" value="1"/>
</dbReference>
<evidence type="ECO:0000256" key="1">
    <source>
        <dbReference type="ARBA" id="ARBA00004853"/>
    </source>
</evidence>
<dbReference type="SUPFAM" id="SSF142695">
    <property type="entry name" value="RibA-like"/>
    <property type="match status" value="1"/>
</dbReference>
<organism evidence="13">
    <name type="scientific">uncultured Alphaproteobacteria bacterium</name>
    <dbReference type="NCBI Taxonomy" id="91750"/>
    <lineage>
        <taxon>Bacteria</taxon>
        <taxon>Pseudomonadati</taxon>
        <taxon>Pseudomonadota</taxon>
        <taxon>Alphaproteobacteria</taxon>
        <taxon>environmental samples</taxon>
    </lineage>
</organism>
<dbReference type="GO" id="GO:0005525">
    <property type="term" value="F:GTP binding"/>
    <property type="evidence" value="ECO:0007669"/>
    <property type="project" value="UniProtKB-KW"/>
</dbReference>
<evidence type="ECO:0000256" key="3">
    <source>
        <dbReference type="ARBA" id="ARBA00022619"/>
    </source>
</evidence>
<dbReference type="InterPro" id="IPR000926">
    <property type="entry name" value="RibA"/>
</dbReference>
<comment type="similarity">
    <text evidence="11">Belongs to the GTP cyclohydrolase II family.</text>
</comment>
<dbReference type="AlphaFoldDB" id="A0A212KBQ6"/>
<evidence type="ECO:0000256" key="9">
    <source>
        <dbReference type="ARBA" id="ARBA00043932"/>
    </source>
</evidence>
<dbReference type="CDD" id="cd00641">
    <property type="entry name" value="GTP_cyclohydro2"/>
    <property type="match status" value="1"/>
</dbReference>
<feature type="active site" description="Proton acceptor" evidence="11">
    <location>
        <position position="324"/>
    </location>
</feature>
<feature type="binding site" evidence="11">
    <location>
        <position position="263"/>
    </location>
    <ligand>
        <name>Zn(2+)</name>
        <dbReference type="ChEBI" id="CHEBI:29105"/>
        <note>catalytic</note>
    </ligand>
</feature>
<keyword evidence="7 11" id="KW-0862">Zinc</keyword>
<feature type="binding site" evidence="11">
    <location>
        <position position="352"/>
    </location>
    <ligand>
        <name>GTP</name>
        <dbReference type="ChEBI" id="CHEBI:37565"/>
    </ligand>
</feature>
<dbReference type="EC" id="3.5.4.25" evidence="11"/>
<feature type="binding site" evidence="11">
    <location>
        <position position="252"/>
    </location>
    <ligand>
        <name>Zn(2+)</name>
        <dbReference type="ChEBI" id="CHEBI:29105"/>
        <note>catalytic</note>
    </ligand>
</feature>
<dbReference type="EMBL" id="FLUO01000001">
    <property type="protein sequence ID" value="SBW09067.1"/>
    <property type="molecule type" value="Genomic_DNA"/>
</dbReference>
<comment type="catalytic activity">
    <reaction evidence="10 11">
        <text>GTP + 4 H2O = 2,5-diamino-6-hydroxy-4-(5-phosphoribosylamino)-pyrimidine + formate + 2 phosphate + 3 H(+)</text>
        <dbReference type="Rhea" id="RHEA:23704"/>
        <dbReference type="ChEBI" id="CHEBI:15377"/>
        <dbReference type="ChEBI" id="CHEBI:15378"/>
        <dbReference type="ChEBI" id="CHEBI:15740"/>
        <dbReference type="ChEBI" id="CHEBI:37565"/>
        <dbReference type="ChEBI" id="CHEBI:43474"/>
        <dbReference type="ChEBI" id="CHEBI:58614"/>
        <dbReference type="EC" id="3.5.4.25"/>
    </reaction>
</comment>
<dbReference type="Pfam" id="PF00925">
    <property type="entry name" value="GTP_cyclohydro2"/>
    <property type="match status" value="1"/>
</dbReference>
<name>A0A212KBQ6_9PROT</name>
<evidence type="ECO:0000256" key="4">
    <source>
        <dbReference type="ARBA" id="ARBA00022723"/>
    </source>
</evidence>
<dbReference type="PANTHER" id="PTHR21327:SF18">
    <property type="entry name" value="3,4-DIHYDROXY-2-BUTANONE 4-PHOSPHATE SYNTHASE"/>
    <property type="match status" value="1"/>
</dbReference>
<feature type="domain" description="GTP cyclohydrolase II" evidence="12">
    <location>
        <begin position="206"/>
        <end position="368"/>
    </location>
</feature>